<keyword evidence="4" id="KW-0125">Carotenoid biosynthesis</keyword>
<feature type="domain" description="Lycopene cyclase" evidence="9">
    <location>
        <begin position="116"/>
        <end position="204"/>
    </location>
</feature>
<keyword evidence="5 8" id="KW-1133">Transmembrane helix</keyword>
<evidence type="ECO:0000256" key="2">
    <source>
        <dbReference type="ARBA" id="ARBA00004829"/>
    </source>
</evidence>
<dbReference type="EMBL" id="CP002656">
    <property type="protein sequence ID" value="AEB95143.1"/>
    <property type="molecule type" value="Genomic_DNA"/>
</dbReference>
<keyword evidence="11" id="KW-1185">Reference proteome</keyword>
<evidence type="ECO:0000313" key="11">
    <source>
        <dbReference type="Proteomes" id="UP000007812"/>
    </source>
</evidence>
<dbReference type="GO" id="GO:0016117">
    <property type="term" value="P:carotenoid biosynthetic process"/>
    <property type="evidence" value="ECO:0007669"/>
    <property type="project" value="UniProtKB-KW"/>
</dbReference>
<name>F4G2U5_METCR</name>
<dbReference type="Pfam" id="PF18916">
    <property type="entry name" value="Lycopene_cyc"/>
    <property type="match status" value="2"/>
</dbReference>
<evidence type="ECO:0000256" key="3">
    <source>
        <dbReference type="ARBA" id="ARBA00022692"/>
    </source>
</evidence>
<dbReference type="Proteomes" id="UP000007812">
    <property type="component" value="Chromosome"/>
</dbReference>
<dbReference type="PATRIC" id="fig|1006006.8.peg.1030"/>
<evidence type="ECO:0000256" key="5">
    <source>
        <dbReference type="ARBA" id="ARBA00022989"/>
    </source>
</evidence>
<dbReference type="KEGG" id="mcn:Mcup_1038"/>
<dbReference type="GO" id="GO:0016872">
    <property type="term" value="F:intramolecular lyase activity"/>
    <property type="evidence" value="ECO:0007669"/>
    <property type="project" value="InterPro"/>
</dbReference>
<organism evidence="10 11">
    <name type="scientific">Metallosphaera cuprina (strain Ar-4)</name>
    <dbReference type="NCBI Taxonomy" id="1006006"/>
    <lineage>
        <taxon>Archaea</taxon>
        <taxon>Thermoproteota</taxon>
        <taxon>Thermoprotei</taxon>
        <taxon>Sulfolobales</taxon>
        <taxon>Sulfolobaceae</taxon>
        <taxon>Metallosphaera</taxon>
    </lineage>
</organism>
<dbReference type="OrthoDB" id="42957at2157"/>
<dbReference type="NCBIfam" id="TIGR03462">
    <property type="entry name" value="CarR_dom_SF"/>
    <property type="match status" value="2"/>
</dbReference>
<dbReference type="GO" id="GO:0045436">
    <property type="term" value="F:lycopene beta cyclase activity"/>
    <property type="evidence" value="ECO:0007669"/>
    <property type="project" value="UniProtKB-ARBA"/>
</dbReference>
<evidence type="ECO:0000256" key="7">
    <source>
        <dbReference type="ARBA" id="ARBA00023235"/>
    </source>
</evidence>
<comment type="pathway">
    <text evidence="2">Carotenoid biosynthesis.</text>
</comment>
<dbReference type="eggNOG" id="arCOG05416">
    <property type="taxonomic scope" value="Archaea"/>
</dbReference>
<protein>
    <recommendedName>
        <fullName evidence="9">Lycopene cyclase domain-containing protein</fullName>
    </recommendedName>
</protein>
<evidence type="ECO:0000313" key="10">
    <source>
        <dbReference type="EMBL" id="AEB95143.1"/>
    </source>
</evidence>
<feature type="transmembrane region" description="Helical" evidence="8">
    <location>
        <begin position="147"/>
        <end position="167"/>
    </location>
</feature>
<accession>F4G2U5</accession>
<comment type="subcellular location">
    <subcellularLocation>
        <location evidence="1">Membrane</location>
        <topology evidence="1">Multi-pass membrane protein</topology>
    </subcellularLocation>
</comment>
<evidence type="ECO:0000256" key="1">
    <source>
        <dbReference type="ARBA" id="ARBA00004141"/>
    </source>
</evidence>
<dbReference type="InterPro" id="IPR017825">
    <property type="entry name" value="Lycopene_cyclase_dom"/>
</dbReference>
<keyword evidence="6 8" id="KW-0472">Membrane</keyword>
<dbReference type="STRING" id="1006006.Mcup_1038"/>
<evidence type="ECO:0000259" key="9">
    <source>
        <dbReference type="Pfam" id="PF18916"/>
    </source>
</evidence>
<keyword evidence="7" id="KW-0413">Isomerase</keyword>
<feature type="transmembrane region" description="Helical" evidence="8">
    <location>
        <begin position="65"/>
        <end position="85"/>
    </location>
</feature>
<evidence type="ECO:0000256" key="4">
    <source>
        <dbReference type="ARBA" id="ARBA00022746"/>
    </source>
</evidence>
<feature type="domain" description="Lycopene cyclase" evidence="9">
    <location>
        <begin position="4"/>
        <end position="81"/>
    </location>
</feature>
<dbReference type="GO" id="GO:0016020">
    <property type="term" value="C:membrane"/>
    <property type="evidence" value="ECO:0007669"/>
    <property type="project" value="UniProtKB-SubCell"/>
</dbReference>
<dbReference type="HOGENOM" id="CLU_083013_0_0_2"/>
<sequence>MMFLPTLVLSLLYVRRDYVALMKSIALVSPIYLIWDYFATLYHSWSFNENYVLGVYVTDLPIEEVMFFFVTPFATLMIYDFVTRFEDREIRFVPKVALSLSLTSLILALVTARLSYTSIDLIYLSFSLLITFVLDRRMLSSLNFWRFIGLSYVPFLVFDYLLTSLPIVEYGRSITNVRVLTIPIEDFVYSFSMLTFYTLFYRRFKRRERVEQR</sequence>
<proteinExistence type="predicted"/>
<dbReference type="RefSeq" id="WP_013737641.1">
    <property type="nucleotide sequence ID" value="NC_015435.1"/>
</dbReference>
<feature type="transmembrane region" description="Helical" evidence="8">
    <location>
        <begin position="116"/>
        <end position="135"/>
    </location>
</feature>
<evidence type="ECO:0000256" key="8">
    <source>
        <dbReference type="SAM" id="Phobius"/>
    </source>
</evidence>
<evidence type="ECO:0000256" key="6">
    <source>
        <dbReference type="ARBA" id="ARBA00023136"/>
    </source>
</evidence>
<reference evidence="10 11" key="1">
    <citation type="journal article" date="2011" name="J. Bacteriol.">
        <title>Complete genome sequence of Metallosphaera cuprina, a metal sulfide-oxidizing archaeon from a hot spring.</title>
        <authorList>
            <person name="Liu L.J."/>
            <person name="You X.Y."/>
            <person name="Zheng H."/>
            <person name="Wang S."/>
            <person name="Jiang C.Y."/>
            <person name="Liu S.J."/>
        </authorList>
    </citation>
    <scope>NUCLEOTIDE SEQUENCE [LARGE SCALE GENOMIC DNA]</scope>
    <source>
        <strain evidence="10 11">Ar-4</strain>
    </source>
</reference>
<feature type="transmembrane region" description="Helical" evidence="8">
    <location>
        <begin position="92"/>
        <end position="110"/>
    </location>
</feature>
<dbReference type="AlphaFoldDB" id="F4G2U5"/>
<feature type="transmembrane region" description="Helical" evidence="8">
    <location>
        <begin position="187"/>
        <end position="204"/>
    </location>
</feature>
<gene>
    <name evidence="10" type="ordered locus">Mcup_1038</name>
</gene>
<dbReference type="GeneID" id="10493229"/>
<keyword evidence="3 8" id="KW-0812">Transmembrane</keyword>